<protein>
    <submittedName>
        <fullName evidence="6">Coenzyme F420-reducing hydrogenase, delta subunit</fullName>
    </submittedName>
</protein>
<feature type="domain" description="4Fe-4S ferredoxin-type" evidence="5">
    <location>
        <begin position="7"/>
        <end position="36"/>
    </location>
</feature>
<dbReference type="InterPro" id="IPR017900">
    <property type="entry name" value="4Fe4S_Fe_S_CS"/>
</dbReference>
<dbReference type="SUPFAM" id="SSF54862">
    <property type="entry name" value="4Fe-4S ferredoxins"/>
    <property type="match status" value="1"/>
</dbReference>
<dbReference type="RefSeq" id="WP_015591384.1">
    <property type="nucleotide sequence ID" value="NC_021169.1"/>
</dbReference>
<dbReference type="Pfam" id="PF02662">
    <property type="entry name" value="FlpD"/>
    <property type="match status" value="1"/>
</dbReference>
<proteinExistence type="predicted"/>
<evidence type="ECO:0000256" key="1">
    <source>
        <dbReference type="ARBA" id="ARBA00022723"/>
    </source>
</evidence>
<dbReference type="STRING" id="387631.Asulf_01815"/>
<dbReference type="GO" id="GO:0016491">
    <property type="term" value="F:oxidoreductase activity"/>
    <property type="evidence" value="ECO:0007669"/>
    <property type="project" value="UniProtKB-KW"/>
</dbReference>
<dbReference type="Gene3D" id="3.30.70.20">
    <property type="match status" value="1"/>
</dbReference>
<keyword evidence="3" id="KW-0408">Iron</keyword>
<evidence type="ECO:0000256" key="4">
    <source>
        <dbReference type="ARBA" id="ARBA00023014"/>
    </source>
</evidence>
<dbReference type="OrthoDB" id="23833at2157"/>
<dbReference type="eggNOG" id="arCOG02476">
    <property type="taxonomic scope" value="Archaea"/>
</dbReference>
<dbReference type="InterPro" id="IPR017896">
    <property type="entry name" value="4Fe4S_Fe-S-bd"/>
</dbReference>
<feature type="domain" description="4Fe-4S ferredoxin-type" evidence="5">
    <location>
        <begin position="37"/>
        <end position="64"/>
    </location>
</feature>
<keyword evidence="2" id="KW-0560">Oxidoreductase</keyword>
<evidence type="ECO:0000256" key="3">
    <source>
        <dbReference type="ARBA" id="ARBA00023004"/>
    </source>
</evidence>
<dbReference type="HOGENOM" id="CLU_917033_0_0_2"/>
<keyword evidence="4" id="KW-0411">Iron-sulfur</keyword>
<dbReference type="PROSITE" id="PS00198">
    <property type="entry name" value="4FE4S_FER_1"/>
    <property type="match status" value="1"/>
</dbReference>
<dbReference type="GO" id="GO:0046872">
    <property type="term" value="F:metal ion binding"/>
    <property type="evidence" value="ECO:0007669"/>
    <property type="project" value="UniProtKB-KW"/>
</dbReference>
<keyword evidence="1" id="KW-0479">Metal-binding</keyword>
<sequence length="303" mass="33769">MTETAKGSIIIDEKKCISCGICVSLCPHNALSLENGIPVTTGKCKVCGICSASCVTKAISMKSKKFTDDGLLESFNGNLKDPKIAVFSCRKLVKELIKEKKFENAGIISMMCSGRIDMTMMAEAFRRGAWGIIVAGCQECSNKYGSKEAMVKVDVMKKVLEQMGENPGRIMFIYGNPEEEITRFSEKLNELGKPELDFEIVKEVVEDRVLRSFTAKKRSLVEEGNVYGEKVDVERMNKLIEDSIAFAINAGKLLRVMDYTSIEELAEKTGMDSREVVKTILEMRRRGMINFETKDELKCVSGV</sequence>
<evidence type="ECO:0000256" key="2">
    <source>
        <dbReference type="ARBA" id="ARBA00023002"/>
    </source>
</evidence>
<organism evidence="6 7">
    <name type="scientific">Archaeoglobus sulfaticallidus PM70-1</name>
    <dbReference type="NCBI Taxonomy" id="387631"/>
    <lineage>
        <taxon>Archaea</taxon>
        <taxon>Methanobacteriati</taxon>
        <taxon>Methanobacteriota</taxon>
        <taxon>Archaeoglobi</taxon>
        <taxon>Archaeoglobales</taxon>
        <taxon>Archaeoglobaceae</taxon>
        <taxon>Archaeoglobus</taxon>
    </lineage>
</organism>
<dbReference type="GeneID" id="15393450"/>
<dbReference type="GO" id="GO:0051536">
    <property type="term" value="F:iron-sulfur cluster binding"/>
    <property type="evidence" value="ECO:0007669"/>
    <property type="project" value="UniProtKB-KW"/>
</dbReference>
<name>N0BMD1_9EURY</name>
<dbReference type="PROSITE" id="PS51379">
    <property type="entry name" value="4FE4S_FER_2"/>
    <property type="match status" value="2"/>
</dbReference>
<accession>N0BMD1</accession>
<dbReference type="AlphaFoldDB" id="N0BMD1"/>
<evidence type="ECO:0000313" key="7">
    <source>
        <dbReference type="Proteomes" id="UP000013307"/>
    </source>
</evidence>
<reference evidence="6 7" key="1">
    <citation type="journal article" date="2013" name="Genome Announc.">
        <title>Complete Genome Sequence of the Thermophilic and Facultatively Chemolithoautotrophic Sulfate Reducer Archaeoglobus sulfaticallidus Strain PM70-1T.</title>
        <authorList>
            <person name="Stokke R."/>
            <person name="Hocking W.P."/>
            <person name="Steinsbu B.O."/>
            <person name="Steen I.H."/>
        </authorList>
    </citation>
    <scope>NUCLEOTIDE SEQUENCE [LARGE SCALE GENOMIC DNA]</scope>
    <source>
        <strain evidence="6">PM70-1</strain>
    </source>
</reference>
<evidence type="ECO:0000259" key="5">
    <source>
        <dbReference type="PROSITE" id="PS51379"/>
    </source>
</evidence>
<dbReference type="InterPro" id="IPR003813">
    <property type="entry name" value="MvhD/FlpD"/>
</dbReference>
<evidence type="ECO:0000313" key="6">
    <source>
        <dbReference type="EMBL" id="AGK61786.1"/>
    </source>
</evidence>
<dbReference type="Proteomes" id="UP000013307">
    <property type="component" value="Chromosome"/>
</dbReference>
<keyword evidence="7" id="KW-1185">Reference proteome</keyword>
<dbReference type="EMBL" id="CP005290">
    <property type="protein sequence ID" value="AGK61786.1"/>
    <property type="molecule type" value="Genomic_DNA"/>
</dbReference>
<dbReference type="KEGG" id="ast:Asulf_01815"/>
<dbReference type="Pfam" id="PF00037">
    <property type="entry name" value="Fer4"/>
    <property type="match status" value="1"/>
</dbReference>
<gene>
    <name evidence="6" type="ORF">Asulf_01815</name>
</gene>